<protein>
    <recommendedName>
        <fullName evidence="1">Methyltransferase domain-containing protein</fullName>
    </recommendedName>
</protein>
<dbReference type="InterPro" id="IPR025714">
    <property type="entry name" value="Methyltranfer_dom"/>
</dbReference>
<dbReference type="PANTHER" id="PTHR43861">
    <property type="entry name" value="TRANS-ACONITATE 2-METHYLTRANSFERASE-RELATED"/>
    <property type="match status" value="1"/>
</dbReference>
<dbReference type="Proteomes" id="UP000178176">
    <property type="component" value="Unassembled WGS sequence"/>
</dbReference>
<accession>A0A1F4YF95</accession>
<gene>
    <name evidence="2" type="ORF">A2876_03000</name>
</gene>
<evidence type="ECO:0000313" key="2">
    <source>
        <dbReference type="EMBL" id="OGC92627.1"/>
    </source>
</evidence>
<feature type="domain" description="Methyltransferase" evidence="1">
    <location>
        <begin position="48"/>
        <end position="167"/>
    </location>
</feature>
<dbReference type="EMBL" id="MEXH01000011">
    <property type="protein sequence ID" value="OGC92627.1"/>
    <property type="molecule type" value="Genomic_DNA"/>
</dbReference>
<evidence type="ECO:0000259" key="1">
    <source>
        <dbReference type="Pfam" id="PF13847"/>
    </source>
</evidence>
<proteinExistence type="predicted"/>
<comment type="caution">
    <text evidence="2">The sequence shown here is derived from an EMBL/GenBank/DDBJ whole genome shotgun (WGS) entry which is preliminary data.</text>
</comment>
<dbReference type="InterPro" id="IPR029063">
    <property type="entry name" value="SAM-dependent_MTases_sf"/>
</dbReference>
<sequence length="198" mass="22821">MYSQDFQNLISTSDKILSLLEGSSFHSDDFLVWEVARKFISQAVTHSGTILDIGCGNGFLLRCLQEWQNYPLIPYGIDTNSEFIGKAKLLFPNQSQNFAVLSIENLDKLVSAGLPDKYDLIYWNVWDNWDFDSDRHLEILKDVMSHVRPGGRLILGLYYTESQYNLEKVNQLKSHGFPPDGMTKNSPDKWEIVCWFDK</sequence>
<dbReference type="AlphaFoldDB" id="A0A1F4YF95"/>
<dbReference type="Gene3D" id="3.40.50.150">
    <property type="entry name" value="Vaccinia Virus protein VP39"/>
    <property type="match status" value="1"/>
</dbReference>
<dbReference type="CDD" id="cd02440">
    <property type="entry name" value="AdoMet_MTases"/>
    <property type="match status" value="1"/>
</dbReference>
<name>A0A1F4YF95_9BACT</name>
<dbReference type="Pfam" id="PF13847">
    <property type="entry name" value="Methyltransf_31"/>
    <property type="match status" value="1"/>
</dbReference>
<organism evidence="2 3">
    <name type="scientific">Candidatus Amesbacteria bacterium RIFCSPHIGHO2_01_FULL_48_32b</name>
    <dbReference type="NCBI Taxonomy" id="1797253"/>
    <lineage>
        <taxon>Bacteria</taxon>
        <taxon>Candidatus Amesiibacteriota</taxon>
    </lineage>
</organism>
<dbReference type="SUPFAM" id="SSF53335">
    <property type="entry name" value="S-adenosyl-L-methionine-dependent methyltransferases"/>
    <property type="match status" value="1"/>
</dbReference>
<evidence type="ECO:0000313" key="3">
    <source>
        <dbReference type="Proteomes" id="UP000178176"/>
    </source>
</evidence>
<reference evidence="2 3" key="1">
    <citation type="journal article" date="2016" name="Nat. Commun.">
        <title>Thousands of microbial genomes shed light on interconnected biogeochemical processes in an aquifer system.</title>
        <authorList>
            <person name="Anantharaman K."/>
            <person name="Brown C.T."/>
            <person name="Hug L.A."/>
            <person name="Sharon I."/>
            <person name="Castelle C.J."/>
            <person name="Probst A.J."/>
            <person name="Thomas B.C."/>
            <person name="Singh A."/>
            <person name="Wilkins M.J."/>
            <person name="Karaoz U."/>
            <person name="Brodie E.L."/>
            <person name="Williams K.H."/>
            <person name="Hubbard S.S."/>
            <person name="Banfield J.F."/>
        </authorList>
    </citation>
    <scope>NUCLEOTIDE SEQUENCE [LARGE SCALE GENOMIC DNA]</scope>
</reference>